<name>A0A7Z1A2R8_MORCA</name>
<keyword evidence="1" id="KW-0732">Signal</keyword>
<evidence type="ECO:0000256" key="1">
    <source>
        <dbReference type="SAM" id="SignalP"/>
    </source>
</evidence>
<feature type="chain" id="PRO_5030964273" description="DUF3108 domain-containing protein" evidence="1">
    <location>
        <begin position="24"/>
        <end position="227"/>
    </location>
</feature>
<evidence type="ECO:0000313" key="3">
    <source>
        <dbReference type="Proteomes" id="UP000078446"/>
    </source>
</evidence>
<dbReference type="Gene3D" id="2.40.360.20">
    <property type="match status" value="1"/>
</dbReference>
<evidence type="ECO:0008006" key="4">
    <source>
        <dbReference type="Google" id="ProtNLM"/>
    </source>
</evidence>
<proteinExistence type="predicted"/>
<protein>
    <recommendedName>
        <fullName evidence="4">DUF3108 domain-containing protein</fullName>
    </recommendedName>
</protein>
<dbReference type="Proteomes" id="UP000078446">
    <property type="component" value="Unassembled WGS sequence"/>
</dbReference>
<dbReference type="AlphaFoldDB" id="A0A7Z1A2R8"/>
<evidence type="ECO:0000313" key="2">
    <source>
        <dbReference type="EMBL" id="OAU98933.1"/>
    </source>
</evidence>
<comment type="caution">
    <text evidence="2">The sequence shown here is derived from an EMBL/GenBank/DDBJ whole genome shotgun (WGS) entry which is preliminary data.</text>
</comment>
<feature type="signal peptide" evidence="1">
    <location>
        <begin position="1"/>
        <end position="23"/>
    </location>
</feature>
<accession>A0A7Z1A2R8</accession>
<reference evidence="2 3" key="1">
    <citation type="journal article" date="2016" name="Genome Biol. Evol.">
        <title>Comparative Genomic Analyses of the Moraxella catarrhalis Serosensitive and Seroresistant Lineages Demonstrate Their Independent Evolution.</title>
        <authorList>
            <person name="Earl J.P."/>
            <person name="de Vries S.P."/>
            <person name="Ahmed A."/>
            <person name="Powell E."/>
            <person name="Schultz M.P."/>
            <person name="Hermans P.W."/>
            <person name="Hill D.J."/>
            <person name="Zhou Z."/>
            <person name="Constantinidou C.I."/>
            <person name="Hu F.Z."/>
            <person name="Bootsma H.J."/>
            <person name="Ehrlich G.D."/>
        </authorList>
    </citation>
    <scope>NUCLEOTIDE SEQUENCE [LARGE SCALE GENOMIC DNA]</scope>
    <source>
        <strain evidence="2 3">Z7574</strain>
    </source>
</reference>
<dbReference type="RefSeq" id="WP_227513683.1">
    <property type="nucleotide sequence ID" value="NZ_LXHE01000025.1"/>
</dbReference>
<dbReference type="InterPro" id="IPR021457">
    <property type="entry name" value="DUF3108"/>
</dbReference>
<gene>
    <name evidence="2" type="ORF">AO382_2199</name>
</gene>
<sequence>MKKSLITLLAASTFLALPVAAVAADLPGYSATYRVSADGKTGTATRTLTKTGNNYKYTVNARAAGVATLNQEATFSLSNGRILPSSSTMSARILGIGNTHSVRFNNAGKSVVSTYKGKATTLNMPRQAYDDLSLEAQIRQELINGKFSGSYQLVKKTEIETTKFRRAGNTKITVPAGTYDTVRIDRIHDDRDRATSFWLAPSLDYLPVRVSQTTKGKIISMELTKIN</sequence>
<dbReference type="Pfam" id="PF11306">
    <property type="entry name" value="DUF3108"/>
    <property type="match status" value="1"/>
</dbReference>
<organism evidence="2 3">
    <name type="scientific">Moraxella catarrhalis</name>
    <name type="common">Branhamella catarrhalis</name>
    <dbReference type="NCBI Taxonomy" id="480"/>
    <lineage>
        <taxon>Bacteria</taxon>
        <taxon>Pseudomonadati</taxon>
        <taxon>Pseudomonadota</taxon>
        <taxon>Gammaproteobacteria</taxon>
        <taxon>Moraxellales</taxon>
        <taxon>Moraxellaceae</taxon>
        <taxon>Moraxella</taxon>
    </lineage>
</organism>
<dbReference type="EMBL" id="LXHE01000025">
    <property type="protein sequence ID" value="OAU98933.1"/>
    <property type="molecule type" value="Genomic_DNA"/>
</dbReference>